<sequence>MTPEETKWRASVYAPEKLRRKLKLQYWLLGAWSLLTGAWVVSLCTGTDTFGWTAAVALLAGYANILLGIVNHRRLLAGKKPF</sequence>
<keyword evidence="1" id="KW-1133">Transmembrane helix</keyword>
<evidence type="ECO:0000313" key="3">
    <source>
        <dbReference type="Proteomes" id="UP000195772"/>
    </source>
</evidence>
<dbReference type="RefSeq" id="WP_087403373.1">
    <property type="nucleotide sequence ID" value="NZ_NFHB01000010.1"/>
</dbReference>
<gene>
    <name evidence="2" type="ORF">B5G41_13195</name>
</gene>
<keyword evidence="1" id="KW-0812">Transmembrane</keyword>
<dbReference type="AlphaFoldDB" id="A0A1Y3QQU5"/>
<feature type="transmembrane region" description="Helical" evidence="1">
    <location>
        <begin position="26"/>
        <end position="43"/>
    </location>
</feature>
<comment type="caution">
    <text evidence="2">The sequence shown here is derived from an EMBL/GenBank/DDBJ whole genome shotgun (WGS) entry which is preliminary data.</text>
</comment>
<protein>
    <submittedName>
        <fullName evidence="2">Uncharacterized protein</fullName>
    </submittedName>
</protein>
<accession>A0A1Y3QQU5</accession>
<reference evidence="3" key="1">
    <citation type="submission" date="2017-04" db="EMBL/GenBank/DDBJ databases">
        <title>Function of individual gut microbiota members based on whole genome sequencing of pure cultures obtained from chicken caecum.</title>
        <authorList>
            <person name="Medvecky M."/>
            <person name="Cejkova D."/>
            <person name="Polansky O."/>
            <person name="Karasova D."/>
            <person name="Kubasova T."/>
            <person name="Cizek A."/>
            <person name="Rychlik I."/>
        </authorList>
    </citation>
    <scope>NUCLEOTIDE SEQUENCE [LARGE SCALE GENOMIC DNA]</scope>
    <source>
        <strain evidence="3">An90</strain>
    </source>
</reference>
<evidence type="ECO:0000313" key="2">
    <source>
        <dbReference type="EMBL" id="OUN02023.1"/>
    </source>
</evidence>
<evidence type="ECO:0000256" key="1">
    <source>
        <dbReference type="SAM" id="Phobius"/>
    </source>
</evidence>
<dbReference type="Proteomes" id="UP000195772">
    <property type="component" value="Unassembled WGS sequence"/>
</dbReference>
<feature type="transmembrane region" description="Helical" evidence="1">
    <location>
        <begin position="49"/>
        <end position="70"/>
    </location>
</feature>
<organism evidence="2 3">
    <name type="scientific">Alistipes onderdonkii</name>
    <dbReference type="NCBI Taxonomy" id="328813"/>
    <lineage>
        <taxon>Bacteria</taxon>
        <taxon>Pseudomonadati</taxon>
        <taxon>Bacteroidota</taxon>
        <taxon>Bacteroidia</taxon>
        <taxon>Bacteroidales</taxon>
        <taxon>Rikenellaceae</taxon>
        <taxon>Alistipes</taxon>
    </lineage>
</organism>
<dbReference type="EMBL" id="NFHB01000010">
    <property type="protein sequence ID" value="OUN02023.1"/>
    <property type="molecule type" value="Genomic_DNA"/>
</dbReference>
<keyword evidence="1" id="KW-0472">Membrane</keyword>
<proteinExistence type="predicted"/>
<name>A0A1Y3QQU5_9BACT</name>